<organism evidence="1 2">
    <name type="scientific">Amborella trichopoda</name>
    <dbReference type="NCBI Taxonomy" id="13333"/>
    <lineage>
        <taxon>Eukaryota</taxon>
        <taxon>Viridiplantae</taxon>
        <taxon>Streptophyta</taxon>
        <taxon>Embryophyta</taxon>
        <taxon>Tracheophyta</taxon>
        <taxon>Spermatophyta</taxon>
        <taxon>Magnoliopsida</taxon>
        <taxon>Amborellales</taxon>
        <taxon>Amborellaceae</taxon>
        <taxon>Amborella</taxon>
    </lineage>
</organism>
<dbReference type="AlphaFoldDB" id="W1PGP7"/>
<protein>
    <submittedName>
        <fullName evidence="1">Uncharacterized protein</fullName>
    </submittedName>
</protein>
<keyword evidence="2" id="KW-1185">Reference proteome</keyword>
<gene>
    <name evidence="1" type="ORF">AMTR_s00014p00223250</name>
</gene>
<accession>W1PGP7</accession>
<dbReference type="Gramene" id="ERN09157">
    <property type="protein sequence ID" value="ERN09157"/>
    <property type="gene ID" value="AMTR_s00014p00223250"/>
</dbReference>
<proteinExistence type="predicted"/>
<dbReference type="EMBL" id="KI393051">
    <property type="protein sequence ID" value="ERN09157.1"/>
    <property type="molecule type" value="Genomic_DNA"/>
</dbReference>
<dbReference type="HOGENOM" id="CLU_2500914_0_0_1"/>
<evidence type="ECO:0000313" key="1">
    <source>
        <dbReference type="EMBL" id="ERN09157.1"/>
    </source>
</evidence>
<sequence length="86" mass="9316">MHRWRSDGKAPKSEPIDALVSIEIEDDVLSKDTDVAEVLASLASDIESHSEPEMSMETDIPIAMPEQVVTAVTNPSIGAFLPLALR</sequence>
<dbReference type="Proteomes" id="UP000017836">
    <property type="component" value="Unassembled WGS sequence"/>
</dbReference>
<name>W1PGP7_AMBTC</name>
<reference evidence="2" key="1">
    <citation type="journal article" date="2013" name="Science">
        <title>The Amborella genome and the evolution of flowering plants.</title>
        <authorList>
            <consortium name="Amborella Genome Project"/>
        </authorList>
    </citation>
    <scope>NUCLEOTIDE SEQUENCE [LARGE SCALE GENOMIC DNA]</scope>
</reference>
<evidence type="ECO:0000313" key="2">
    <source>
        <dbReference type="Proteomes" id="UP000017836"/>
    </source>
</evidence>